<dbReference type="GO" id="GO:0005886">
    <property type="term" value="C:plasma membrane"/>
    <property type="evidence" value="ECO:0007669"/>
    <property type="project" value="UniProtKB-SubCell"/>
</dbReference>
<feature type="transmembrane region" description="Helical" evidence="9">
    <location>
        <begin position="478"/>
        <end position="501"/>
    </location>
</feature>
<dbReference type="PANTHER" id="PTHR30607:SF2">
    <property type="entry name" value="POTASSIUM-TRANSPORTING ATPASE POTASSIUM-BINDING SUBUNIT"/>
    <property type="match status" value="1"/>
</dbReference>
<dbReference type="NCBIfam" id="TIGR00680">
    <property type="entry name" value="kdpA"/>
    <property type="match status" value="1"/>
</dbReference>
<gene>
    <name evidence="9 10" type="primary">kdpA</name>
    <name evidence="10" type="ORF">G3M99_07430</name>
</gene>
<dbReference type="EMBL" id="JAAGPU010000011">
    <property type="protein sequence ID" value="NEU04699.1"/>
    <property type="molecule type" value="Genomic_DNA"/>
</dbReference>
<comment type="subcellular location">
    <subcellularLocation>
        <location evidence="9">Cell membrane</location>
        <topology evidence="9">Multi-pass membrane protein</topology>
    </subcellularLocation>
</comment>
<dbReference type="AlphaFoldDB" id="A0A6M0H267"/>
<evidence type="ECO:0000256" key="3">
    <source>
        <dbReference type="ARBA" id="ARBA00022538"/>
    </source>
</evidence>
<evidence type="ECO:0000256" key="5">
    <source>
        <dbReference type="ARBA" id="ARBA00022958"/>
    </source>
</evidence>
<dbReference type="InterPro" id="IPR004623">
    <property type="entry name" value="KdpA"/>
</dbReference>
<evidence type="ECO:0000313" key="10">
    <source>
        <dbReference type="EMBL" id="NEU04699.1"/>
    </source>
</evidence>
<comment type="subunit">
    <text evidence="9">The system is composed of three essential subunits: KdpA, KdpB and KdpC.</text>
</comment>
<dbReference type="RefSeq" id="WP_199869715.1">
    <property type="nucleotide sequence ID" value="NZ_JAAGPU010000011.1"/>
</dbReference>
<accession>A0A6M0H267</accession>
<dbReference type="GO" id="GO:0008556">
    <property type="term" value="F:P-type potassium transmembrane transporter activity"/>
    <property type="evidence" value="ECO:0007669"/>
    <property type="project" value="InterPro"/>
</dbReference>
<keyword evidence="4 9" id="KW-0812">Transmembrane</keyword>
<feature type="transmembrane region" description="Helical" evidence="9">
    <location>
        <begin position="522"/>
        <end position="548"/>
    </location>
</feature>
<feature type="transmembrane region" description="Helical" evidence="9">
    <location>
        <begin position="254"/>
        <end position="272"/>
    </location>
</feature>
<evidence type="ECO:0000256" key="4">
    <source>
        <dbReference type="ARBA" id="ARBA00022692"/>
    </source>
</evidence>
<feature type="transmembrane region" description="Helical" evidence="9">
    <location>
        <begin position="279"/>
        <end position="297"/>
    </location>
</feature>
<dbReference type="PIRSF" id="PIRSF001294">
    <property type="entry name" value="K_ATPaseA"/>
    <property type="match status" value="1"/>
</dbReference>
<dbReference type="Proteomes" id="UP000481872">
    <property type="component" value="Unassembled WGS sequence"/>
</dbReference>
<evidence type="ECO:0000256" key="2">
    <source>
        <dbReference type="ARBA" id="ARBA00022475"/>
    </source>
</evidence>
<evidence type="ECO:0000256" key="8">
    <source>
        <dbReference type="ARBA" id="ARBA00023136"/>
    </source>
</evidence>
<dbReference type="HAMAP" id="MF_00275">
    <property type="entry name" value="KdpA"/>
    <property type="match status" value="1"/>
</dbReference>
<keyword evidence="6 9" id="KW-1133">Transmembrane helix</keyword>
<feature type="transmembrane region" description="Helical" evidence="9">
    <location>
        <begin position="414"/>
        <end position="435"/>
    </location>
</feature>
<reference evidence="10 11" key="1">
    <citation type="submission" date="2020-02" db="EMBL/GenBank/DDBJ databases">
        <title>Genome assembly of a novel Clostridium senegalense strain.</title>
        <authorList>
            <person name="Gupta T.B."/>
            <person name="Jauregui R."/>
            <person name="Maclean P."/>
            <person name="Nawarathana A."/>
            <person name="Brightwell G."/>
        </authorList>
    </citation>
    <scope>NUCLEOTIDE SEQUENCE [LARGE SCALE GENOMIC DNA]</scope>
    <source>
        <strain evidence="10 11">AGRFS4</strain>
    </source>
</reference>
<feature type="transmembrane region" description="Helical" evidence="9">
    <location>
        <begin position="6"/>
        <end position="25"/>
    </location>
</feature>
<organism evidence="10 11">
    <name type="scientific">Clostridium senegalense</name>
    <dbReference type="NCBI Taxonomy" id="1465809"/>
    <lineage>
        <taxon>Bacteria</taxon>
        <taxon>Bacillati</taxon>
        <taxon>Bacillota</taxon>
        <taxon>Clostridia</taxon>
        <taxon>Eubacteriales</taxon>
        <taxon>Clostridiaceae</taxon>
        <taxon>Clostridium</taxon>
    </lineage>
</organism>
<comment type="caution">
    <text evidence="10">The sequence shown here is derived from an EMBL/GenBank/DDBJ whole genome shotgun (WGS) entry which is preliminary data.</text>
</comment>
<sequence>MDWIQIFLILLVFILLIIPMGKYLYKVITGEKAFGDKIFNKIDNLIYKICGIDKDEDMNWKQYILTLIVVNAVMVLIGYIILRTQKFHILNPNNVGAMKEDLAFNTIISFMTNTNLQDYAGESALSHFSQMAVIIFMMFTSAATGFAAVVAFMKGITGKTMGSFYVSFVRVITRVLLPLSIIIGLVLVSQGVPQTLKGIETVTTIEGKMQDITLGPVAALESIKHLGTNGGGFFASNSAHPFENPTIISNTIEMLSMMLIPGALIYTFGLMLKNKKQGFAIFLAMSIIFILGLVICYKSEMAGNPVLSQIGLNQSMGNMEGKEVRFGVGQSTLFTTITTSFTTGSVNNMHDSLMPLSGAVALMNMMLNVVFGGEGVGFMNVIMYAILAVFLCGLMVGRTPEFLSKKIEGKEIKLIALAIMIHPFLILISSALAFITSSGVSSISNPSFHGLTQVIYQFASSAANNGSGFEGLVDNTPFWNVIAGVVMFYGRYLSMAILLAVSGSLLAKKPVNVSLGTLRTDGIAFSITLVFIILIIGALTFLPALALGPITEHLNLWY</sequence>
<dbReference type="GO" id="GO:0030955">
    <property type="term" value="F:potassium ion binding"/>
    <property type="evidence" value="ECO:0007669"/>
    <property type="project" value="UniProtKB-UniRule"/>
</dbReference>
<feature type="transmembrane region" description="Helical" evidence="9">
    <location>
        <begin position="375"/>
        <end position="394"/>
    </location>
</feature>
<comment type="function">
    <text evidence="9">Part of the high-affinity ATP-driven potassium transport (or Kdp) system, which catalyzes the hydrolysis of ATP coupled with the electrogenic transport of potassium into the cytoplasm. This subunit binds the extracellular potassium ions and delivers the ions to the membrane domain of KdpB through an intramembrane tunnel.</text>
</comment>
<evidence type="ECO:0000256" key="6">
    <source>
        <dbReference type="ARBA" id="ARBA00022989"/>
    </source>
</evidence>
<proteinExistence type="inferred from homology"/>
<keyword evidence="11" id="KW-1185">Reference proteome</keyword>
<name>A0A6M0H267_9CLOT</name>
<keyword evidence="3 9" id="KW-0633">Potassium transport</keyword>
<comment type="similarity">
    <text evidence="9">Belongs to the KdpA family.</text>
</comment>
<keyword evidence="1 9" id="KW-0813">Transport</keyword>
<protein>
    <recommendedName>
        <fullName evidence="9">Potassium-transporting ATPase potassium-binding subunit</fullName>
    </recommendedName>
    <alternativeName>
        <fullName evidence="9">ATP phosphohydrolase [potassium-transporting] A chain</fullName>
    </alternativeName>
    <alternativeName>
        <fullName evidence="9">Potassium-binding and translocating subunit A</fullName>
    </alternativeName>
    <alternativeName>
        <fullName evidence="9">Potassium-translocating ATPase A chain</fullName>
    </alternativeName>
</protein>
<evidence type="ECO:0000256" key="1">
    <source>
        <dbReference type="ARBA" id="ARBA00022448"/>
    </source>
</evidence>
<feature type="transmembrane region" description="Helical" evidence="9">
    <location>
        <begin position="131"/>
        <end position="152"/>
    </location>
</feature>
<dbReference type="PANTHER" id="PTHR30607">
    <property type="entry name" value="POTASSIUM-TRANSPORTING ATPASE A CHAIN"/>
    <property type="match status" value="1"/>
</dbReference>
<keyword evidence="2 9" id="KW-1003">Cell membrane</keyword>
<evidence type="ECO:0000256" key="7">
    <source>
        <dbReference type="ARBA" id="ARBA00023065"/>
    </source>
</evidence>
<keyword evidence="8 9" id="KW-0472">Membrane</keyword>
<feature type="transmembrane region" description="Helical" evidence="9">
    <location>
        <begin position="164"/>
        <end position="188"/>
    </location>
</feature>
<dbReference type="Pfam" id="PF03814">
    <property type="entry name" value="KdpA"/>
    <property type="match status" value="1"/>
</dbReference>
<feature type="transmembrane region" description="Helical" evidence="9">
    <location>
        <begin position="63"/>
        <end position="82"/>
    </location>
</feature>
<keyword evidence="7 9" id="KW-0406">Ion transport</keyword>
<keyword evidence="5 9" id="KW-0630">Potassium</keyword>
<evidence type="ECO:0000313" key="11">
    <source>
        <dbReference type="Proteomes" id="UP000481872"/>
    </source>
</evidence>
<evidence type="ECO:0000256" key="9">
    <source>
        <dbReference type="HAMAP-Rule" id="MF_00275"/>
    </source>
</evidence>